<feature type="region of interest" description="Disordered" evidence="1">
    <location>
        <begin position="790"/>
        <end position="813"/>
    </location>
</feature>
<proteinExistence type="predicted"/>
<name>Q24HM0_TETTS</name>
<dbReference type="SUPFAM" id="SSF52540">
    <property type="entry name" value="P-loop containing nucleoside triphosphate hydrolases"/>
    <property type="match status" value="1"/>
</dbReference>
<evidence type="ECO:0000259" key="2">
    <source>
        <dbReference type="Pfam" id="PF02263"/>
    </source>
</evidence>
<feature type="compositionally biased region" description="Low complexity" evidence="1">
    <location>
        <begin position="80"/>
        <end position="93"/>
    </location>
</feature>
<feature type="domain" description="Guanylate-binding protein N-terminal" evidence="2">
    <location>
        <begin position="293"/>
        <end position="553"/>
    </location>
</feature>
<dbReference type="eggNOG" id="KOG2037">
    <property type="taxonomic scope" value="Eukaryota"/>
</dbReference>
<accession>Q24HM0</accession>
<dbReference type="GO" id="GO:0003924">
    <property type="term" value="F:GTPase activity"/>
    <property type="evidence" value="ECO:0007669"/>
    <property type="project" value="InterPro"/>
</dbReference>
<dbReference type="Proteomes" id="UP000009168">
    <property type="component" value="Unassembled WGS sequence"/>
</dbReference>
<dbReference type="GO" id="GO:0005525">
    <property type="term" value="F:GTP binding"/>
    <property type="evidence" value="ECO:0007669"/>
    <property type="project" value="InterPro"/>
</dbReference>
<evidence type="ECO:0000313" key="4">
    <source>
        <dbReference type="Proteomes" id="UP000009168"/>
    </source>
</evidence>
<feature type="region of interest" description="Disordered" evidence="1">
    <location>
        <begin position="27"/>
        <end position="48"/>
    </location>
</feature>
<dbReference type="EMBL" id="GG662241">
    <property type="protein sequence ID" value="EAS07291.2"/>
    <property type="molecule type" value="Genomic_DNA"/>
</dbReference>
<dbReference type="InParanoid" id="Q24HM0"/>
<dbReference type="KEGG" id="tet:TTHERM_01055670"/>
<reference evidence="4" key="1">
    <citation type="journal article" date="2006" name="PLoS Biol.">
        <title>Macronuclear genome sequence of the ciliate Tetrahymena thermophila, a model eukaryote.</title>
        <authorList>
            <person name="Eisen J.A."/>
            <person name="Coyne R.S."/>
            <person name="Wu M."/>
            <person name="Wu D."/>
            <person name="Thiagarajan M."/>
            <person name="Wortman J.R."/>
            <person name="Badger J.H."/>
            <person name="Ren Q."/>
            <person name="Amedeo P."/>
            <person name="Jones K.M."/>
            <person name="Tallon L.J."/>
            <person name="Delcher A.L."/>
            <person name="Salzberg S.L."/>
            <person name="Silva J.C."/>
            <person name="Haas B.J."/>
            <person name="Majoros W.H."/>
            <person name="Farzad M."/>
            <person name="Carlton J.M."/>
            <person name="Smith R.K. Jr."/>
            <person name="Garg J."/>
            <person name="Pearlman R.E."/>
            <person name="Karrer K.M."/>
            <person name="Sun L."/>
            <person name="Manning G."/>
            <person name="Elde N.C."/>
            <person name="Turkewitz A.P."/>
            <person name="Asai D.J."/>
            <person name="Wilkes D.E."/>
            <person name="Wang Y."/>
            <person name="Cai H."/>
            <person name="Collins K."/>
            <person name="Stewart B.A."/>
            <person name="Lee S.R."/>
            <person name="Wilamowska K."/>
            <person name="Weinberg Z."/>
            <person name="Ruzzo W.L."/>
            <person name="Wloga D."/>
            <person name="Gaertig J."/>
            <person name="Frankel J."/>
            <person name="Tsao C.-C."/>
            <person name="Gorovsky M.A."/>
            <person name="Keeling P.J."/>
            <person name="Waller R.F."/>
            <person name="Patron N.J."/>
            <person name="Cherry J.M."/>
            <person name="Stover N.A."/>
            <person name="Krieger C.J."/>
            <person name="del Toro C."/>
            <person name="Ryder H.F."/>
            <person name="Williamson S.C."/>
            <person name="Barbeau R.A."/>
            <person name="Hamilton E.P."/>
            <person name="Orias E."/>
        </authorList>
    </citation>
    <scope>NUCLEOTIDE SEQUENCE [LARGE SCALE GENOMIC DNA]</scope>
    <source>
        <strain evidence="4">SB210</strain>
    </source>
</reference>
<keyword evidence="4" id="KW-1185">Reference proteome</keyword>
<sequence length="853" mass="101203">MNQRMYEQEYQYQDNDQFVNQQHQKVPSNTNMNQNDYLGQDQSGIRNNRLSSNMQHNTSYEQEHNNLQKYNQNYDAQGGNNFSNQNQLPNNNNMYSQFNQQKDDLQNQMDHDHNQQFGLHSGIQNQQNQQQQHYFYDQQQQNQQGLNQHEAQYIQEQPISKEPENNYISGQIGMNQNNYNQGGQFINQLDDVEMELPEEQSQEERQSNDNISRYIVRHSEAGVGFLRKLNQSAYGKKSVIRSKIDQLFDTLDEKAQLQNQFKTLAQYERKVDIQPISSDGKPVILIKWNETNQMFELNEEVLSVFKKIEERKNSKVSFVSITGEKYSGKTFLLNGLLQNNVHQERLQSSYFGNSIIMWSEPIYDKVSDSEIYFLDLNVQSDMSEELKEKMFFIQCIISNVLLFNVKSNQIKAQDFYYLKHLLKMQNYFDFDSLESKEDLKYLMPKISIIMRDFTHEIKKQGYTLSGQQYLEEYLFDDLQFTKANAQEQKLRRRFIKYFPDRDLYTMVSPVNSNDIDAQQKLSNLNGVSLDELDPVFLSELTSLRKRIVSKNEIRSIRGIRLSKNMFIQYIQSFLEDANSNEKFNIDKAISILLENEFITVYHECVDTYKRVMEQHFGECEFMSLEQMNESLRNAREQVYYHFFRLKAHDVEIAEQFFTKYYDLLKEFIKDMENQFHTINNEETSRIVSQIIQEKVQVIQQKTKNDTFKIEDIMFIKQQFEGILNEVKNTCVGYKANYSEQYGIFVTQIQRTMMDVIVQQINIQRNTNKNQLNELKQQTASLNKKLNQIKEENKGHSKQSEASAKERAQQQEDLQKVLKQEASLQAQLKNQQEQLEYVKRQSERYQQAQKEKVC</sequence>
<gene>
    <name evidence="3" type="ORF">TTHERM_01055670</name>
</gene>
<evidence type="ECO:0000313" key="3">
    <source>
        <dbReference type="EMBL" id="EAS07291.2"/>
    </source>
</evidence>
<evidence type="ECO:0000256" key="1">
    <source>
        <dbReference type="SAM" id="MobiDB-lite"/>
    </source>
</evidence>
<dbReference type="PANTHER" id="PTHR10751">
    <property type="entry name" value="GUANYLATE BINDING PROTEIN"/>
    <property type="match status" value="1"/>
</dbReference>
<dbReference type="AlphaFoldDB" id="Q24HM0"/>
<dbReference type="Pfam" id="PF02263">
    <property type="entry name" value="GBP"/>
    <property type="match status" value="1"/>
</dbReference>
<protein>
    <submittedName>
        <fullName evidence="3">Amine-terminal domain guanylate-binding protein</fullName>
    </submittedName>
</protein>
<dbReference type="InterPro" id="IPR027417">
    <property type="entry name" value="P-loop_NTPase"/>
</dbReference>
<dbReference type="OrthoDB" id="7788754at2759"/>
<feature type="region of interest" description="Disordered" evidence="1">
    <location>
        <begin position="72"/>
        <end position="96"/>
    </location>
</feature>
<dbReference type="Gene3D" id="3.40.50.300">
    <property type="entry name" value="P-loop containing nucleotide triphosphate hydrolases"/>
    <property type="match status" value="1"/>
</dbReference>
<dbReference type="RefSeq" id="XP_001027533.2">
    <property type="nucleotide sequence ID" value="XM_001027533.2"/>
</dbReference>
<dbReference type="HOGENOM" id="CLU_336035_0_0_1"/>
<dbReference type="InterPro" id="IPR015894">
    <property type="entry name" value="Guanylate-bd_N"/>
</dbReference>
<organism evidence="3 4">
    <name type="scientific">Tetrahymena thermophila (strain SB210)</name>
    <dbReference type="NCBI Taxonomy" id="312017"/>
    <lineage>
        <taxon>Eukaryota</taxon>
        <taxon>Sar</taxon>
        <taxon>Alveolata</taxon>
        <taxon>Ciliophora</taxon>
        <taxon>Intramacronucleata</taxon>
        <taxon>Oligohymenophorea</taxon>
        <taxon>Hymenostomatida</taxon>
        <taxon>Tetrahymenina</taxon>
        <taxon>Tetrahymenidae</taxon>
        <taxon>Tetrahymena</taxon>
    </lineage>
</organism>
<dbReference type="GeneID" id="7843698"/>